<proteinExistence type="predicted"/>
<keyword evidence="3" id="KW-1185">Reference proteome</keyword>
<dbReference type="Proteomes" id="UP000234331">
    <property type="component" value="Unassembled WGS sequence"/>
</dbReference>
<reference evidence="2 3" key="1">
    <citation type="submission" date="2017-06" db="EMBL/GenBank/DDBJ databases">
        <authorList>
            <person name="Kim H.J."/>
            <person name="Triplett B.A."/>
        </authorList>
    </citation>
    <scope>NUCLEOTIDE SEQUENCE [LARGE SCALE GENOMIC DNA]</scope>
    <source>
        <strain evidence="2">FRACA_ARgP5</strain>
    </source>
</reference>
<organism evidence="2 3">
    <name type="scientific">Frankia canadensis</name>
    <dbReference type="NCBI Taxonomy" id="1836972"/>
    <lineage>
        <taxon>Bacteria</taxon>
        <taxon>Bacillati</taxon>
        <taxon>Actinomycetota</taxon>
        <taxon>Actinomycetes</taxon>
        <taxon>Frankiales</taxon>
        <taxon>Frankiaceae</taxon>
        <taxon>Frankia</taxon>
    </lineage>
</organism>
<keyword evidence="1" id="KW-1133">Transmembrane helix</keyword>
<dbReference type="AlphaFoldDB" id="A0A2I2KKU0"/>
<sequence>MATGRDDGTRLLSIGRLRRRRPLWRWELACRPAAEGRAFKHGRAVPALAWGLLGATAGGVALGLVSGSWAYAPQGVFLGAAYVLNAWAFTGGAPRLPLL</sequence>
<keyword evidence="1" id="KW-0812">Transmembrane</keyword>
<name>A0A2I2KKU0_9ACTN</name>
<accession>A0A2I2KKU0</accession>
<feature type="transmembrane region" description="Helical" evidence="1">
    <location>
        <begin position="47"/>
        <end position="65"/>
    </location>
</feature>
<evidence type="ECO:0000313" key="3">
    <source>
        <dbReference type="Proteomes" id="UP000234331"/>
    </source>
</evidence>
<dbReference type="OrthoDB" id="19840at1854"/>
<evidence type="ECO:0000256" key="1">
    <source>
        <dbReference type="SAM" id="Phobius"/>
    </source>
</evidence>
<dbReference type="RefSeq" id="WP_101830326.1">
    <property type="nucleotide sequence ID" value="NZ_FZMO01000037.1"/>
</dbReference>
<gene>
    <name evidence="2" type="ORF">FRACA_1310015</name>
</gene>
<dbReference type="EMBL" id="FZMO01000037">
    <property type="protein sequence ID" value="SNQ46266.1"/>
    <property type="molecule type" value="Genomic_DNA"/>
</dbReference>
<protein>
    <submittedName>
        <fullName evidence="2">Uncharacterized protein</fullName>
    </submittedName>
</protein>
<feature type="transmembrane region" description="Helical" evidence="1">
    <location>
        <begin position="71"/>
        <end position="90"/>
    </location>
</feature>
<evidence type="ECO:0000313" key="2">
    <source>
        <dbReference type="EMBL" id="SNQ46266.1"/>
    </source>
</evidence>
<keyword evidence="1" id="KW-0472">Membrane</keyword>